<feature type="transmembrane region" description="Helical" evidence="1">
    <location>
        <begin position="304"/>
        <end position="325"/>
    </location>
</feature>
<feature type="non-terminal residue" evidence="3">
    <location>
        <position position="421"/>
    </location>
</feature>
<name>A0A6P6YLI6_DERPT</name>
<accession>A0A6P6YLI6</accession>
<keyword evidence="1" id="KW-1133">Transmembrane helix</keyword>
<sequence>MLIEHGIIRFVWSVYLWSILSIDFIYTADKTESNQICHSLATDDDEVDRVGKELNILAVGLTRKHLLLITRDFYVYELPKDSLDSSINRLYLNATPTPLSVKYPVLFNSSEFNSIKKELFNAFILIDNKTDWLCITTWDKETDEAGIKYDLINDKVQSGFYFLGDQKELLISTDKHSMFYSLRYSQKTNGLEIATYTYSDSDVSINLTNPYRVICYGDEQKQTLIIKKYGEMCENHPVKWPIMNGFVAGDRFYLFEKNNTQIFSEDAYMKPNKAVSIEKSKYSSFFICPGSSLAENFLTKNRSILIIILIILFASLFILICLLLIRVENHKTFDQDFGKTIRSSLDLKQRKRRAGIPGTSKFTETATIRSSLMTDSRSTSKNIPFSRIKLMPTTRSLELNSPFFPKQAVLKYKFKISKNHK</sequence>
<evidence type="ECO:0000313" key="3">
    <source>
        <dbReference type="RefSeq" id="XP_027206057.1"/>
    </source>
</evidence>
<evidence type="ECO:0000256" key="1">
    <source>
        <dbReference type="SAM" id="Phobius"/>
    </source>
</evidence>
<dbReference type="RefSeq" id="XP_027206057.1">
    <property type="nucleotide sequence ID" value="XM_027350256.1"/>
</dbReference>
<dbReference type="KEGG" id="dpte:113799593"/>
<dbReference type="Proteomes" id="UP000515146">
    <property type="component" value="Unplaced"/>
</dbReference>
<keyword evidence="1" id="KW-0812">Transmembrane</keyword>
<dbReference type="InParanoid" id="A0A6P6YLI6"/>
<keyword evidence="1" id="KW-0472">Membrane</keyword>
<keyword evidence="2" id="KW-1185">Reference proteome</keyword>
<protein>
    <submittedName>
        <fullName evidence="3">Uncharacterized protein LOC113799593</fullName>
    </submittedName>
</protein>
<dbReference type="AlphaFoldDB" id="A0A6P6YLI6"/>
<gene>
    <name evidence="3" type="primary">LOC113799593</name>
</gene>
<proteinExistence type="predicted"/>
<dbReference type="OrthoDB" id="6511728at2759"/>
<evidence type="ECO:0000313" key="2">
    <source>
        <dbReference type="Proteomes" id="UP000515146"/>
    </source>
</evidence>
<reference evidence="3" key="1">
    <citation type="submission" date="2025-08" db="UniProtKB">
        <authorList>
            <consortium name="RefSeq"/>
        </authorList>
    </citation>
    <scope>IDENTIFICATION</scope>
    <source>
        <strain evidence="3">Airmid</strain>
    </source>
</reference>
<organism evidence="2 3">
    <name type="scientific">Dermatophagoides pteronyssinus</name>
    <name type="common">European house dust mite</name>
    <dbReference type="NCBI Taxonomy" id="6956"/>
    <lineage>
        <taxon>Eukaryota</taxon>
        <taxon>Metazoa</taxon>
        <taxon>Ecdysozoa</taxon>
        <taxon>Arthropoda</taxon>
        <taxon>Chelicerata</taxon>
        <taxon>Arachnida</taxon>
        <taxon>Acari</taxon>
        <taxon>Acariformes</taxon>
        <taxon>Sarcoptiformes</taxon>
        <taxon>Astigmata</taxon>
        <taxon>Psoroptidia</taxon>
        <taxon>Analgoidea</taxon>
        <taxon>Pyroglyphidae</taxon>
        <taxon>Dermatophagoidinae</taxon>
        <taxon>Dermatophagoides</taxon>
    </lineage>
</organism>